<protein>
    <submittedName>
        <fullName evidence="2">Xaa-Pro peptidase family protein</fullName>
    </submittedName>
</protein>
<dbReference type="SUPFAM" id="SSF55920">
    <property type="entry name" value="Creatinase/aminopeptidase"/>
    <property type="match status" value="1"/>
</dbReference>
<accession>A0AAU7Q9J7</accession>
<gene>
    <name evidence="2" type="ORF">ABK905_21510</name>
</gene>
<proteinExistence type="predicted"/>
<sequence>MERHPPPSSLNTLSSWCERMEDASLWLLRARSCKLPAEQHMLRHVSELTQEALEAGIAAAAVGMTEKEVSNVVAASMALAGGLPDNVTVAGGMRSALADVFSTERPLARGDLLRFDIGCTYFGYRSDMARTAVMGEPTALQQSRYDALLAGWQEATRLARPGARAGDIFSKTVATVEAAGLKPYRRQHVGHAIGLLGYEWPVITPESDGILQAGQTYCFETPYYEPGWGGMMVEDTGVITEAGFASFTTIDRGLRVIPV</sequence>
<dbReference type="InterPro" id="IPR050659">
    <property type="entry name" value="Peptidase_M24B"/>
</dbReference>
<feature type="domain" description="Peptidase M24" evidence="1">
    <location>
        <begin position="42"/>
        <end position="241"/>
    </location>
</feature>
<dbReference type="Pfam" id="PF00557">
    <property type="entry name" value="Peptidase_M24"/>
    <property type="match status" value="1"/>
</dbReference>
<reference evidence="2" key="1">
    <citation type="submission" date="2024-06" db="EMBL/GenBank/DDBJ databases">
        <authorList>
            <person name="Coelho C."/>
            <person name="Bento M."/>
            <person name="Garcia E."/>
            <person name="Camelo A."/>
            <person name="Brandao I."/>
            <person name="Espirito Santo C."/>
            <person name="Trovao J."/>
            <person name="Verissimo A."/>
            <person name="Costa J."/>
            <person name="Tiago I."/>
        </authorList>
    </citation>
    <scope>NUCLEOTIDE SEQUENCE</scope>
    <source>
        <strain evidence="2">KWT182</strain>
    </source>
</reference>
<dbReference type="PANTHER" id="PTHR46112">
    <property type="entry name" value="AMINOPEPTIDASE"/>
    <property type="match status" value="1"/>
</dbReference>
<dbReference type="InterPro" id="IPR036005">
    <property type="entry name" value="Creatinase/aminopeptidase-like"/>
</dbReference>
<dbReference type="AlphaFoldDB" id="A0AAU7Q9J7"/>
<dbReference type="EMBL" id="CP157947">
    <property type="protein sequence ID" value="XBS69051.1"/>
    <property type="molecule type" value="Genomic_DNA"/>
</dbReference>
<dbReference type="InterPro" id="IPR000994">
    <property type="entry name" value="Pept_M24"/>
</dbReference>
<name>A0AAU7Q9J7_9GAMM</name>
<dbReference type="CDD" id="cd01066">
    <property type="entry name" value="APP_MetAP"/>
    <property type="match status" value="1"/>
</dbReference>
<dbReference type="PANTHER" id="PTHR46112:SF2">
    <property type="entry name" value="XAA-PRO AMINOPEPTIDASE P-RELATED"/>
    <property type="match status" value="1"/>
</dbReference>
<evidence type="ECO:0000313" key="2">
    <source>
        <dbReference type="EMBL" id="XBS69051.1"/>
    </source>
</evidence>
<organism evidence="2">
    <name type="scientific">Acerihabitans sp. KWT182</name>
    <dbReference type="NCBI Taxonomy" id="3157919"/>
    <lineage>
        <taxon>Bacteria</taxon>
        <taxon>Pseudomonadati</taxon>
        <taxon>Pseudomonadota</taxon>
        <taxon>Gammaproteobacteria</taxon>
        <taxon>Enterobacterales</taxon>
        <taxon>Pectobacteriaceae</taxon>
        <taxon>Acerihabitans</taxon>
    </lineage>
</organism>
<evidence type="ECO:0000259" key="1">
    <source>
        <dbReference type="Pfam" id="PF00557"/>
    </source>
</evidence>
<dbReference type="Gene3D" id="3.90.230.10">
    <property type="entry name" value="Creatinase/methionine aminopeptidase superfamily"/>
    <property type="match status" value="1"/>
</dbReference>